<evidence type="ECO:0000313" key="2">
    <source>
        <dbReference type="Proteomes" id="UP001163603"/>
    </source>
</evidence>
<gene>
    <name evidence="1" type="ORF">Pint_23228</name>
</gene>
<accession>A0ACC0YKC3</accession>
<evidence type="ECO:0000313" key="1">
    <source>
        <dbReference type="EMBL" id="KAJ0038465.1"/>
    </source>
</evidence>
<keyword evidence="2" id="KW-1185">Reference proteome</keyword>
<protein>
    <submittedName>
        <fullName evidence="1">Uncharacterized protein</fullName>
    </submittedName>
</protein>
<organism evidence="1 2">
    <name type="scientific">Pistacia integerrima</name>
    <dbReference type="NCBI Taxonomy" id="434235"/>
    <lineage>
        <taxon>Eukaryota</taxon>
        <taxon>Viridiplantae</taxon>
        <taxon>Streptophyta</taxon>
        <taxon>Embryophyta</taxon>
        <taxon>Tracheophyta</taxon>
        <taxon>Spermatophyta</taxon>
        <taxon>Magnoliopsida</taxon>
        <taxon>eudicotyledons</taxon>
        <taxon>Gunneridae</taxon>
        <taxon>Pentapetalae</taxon>
        <taxon>rosids</taxon>
        <taxon>malvids</taxon>
        <taxon>Sapindales</taxon>
        <taxon>Anacardiaceae</taxon>
        <taxon>Pistacia</taxon>
    </lineage>
</organism>
<comment type="caution">
    <text evidence="1">The sequence shown here is derived from an EMBL/GenBank/DDBJ whole genome shotgun (WGS) entry which is preliminary data.</text>
</comment>
<proteinExistence type="predicted"/>
<sequence>MILAVFFSHSSEYVLAISFHGSSNVTLKSLLIRKTYLFAMLFSLLKEYLWISNVGLVMVIIAGQAFTHLIKIHCEEHHKLVTHGVYSCVRHPGYCGFLIWSVGTQIKLCNPTSTIGFAIVVQFFGPQYEEYAQQVPSGVPFVE</sequence>
<dbReference type="EMBL" id="CM047741">
    <property type="protein sequence ID" value="KAJ0038465.1"/>
    <property type="molecule type" value="Genomic_DNA"/>
</dbReference>
<reference evidence="2" key="1">
    <citation type="journal article" date="2023" name="G3 (Bethesda)">
        <title>Genome assembly and association tests identify interacting loci associated with vigor, precocity, and sex in interspecific pistachio rootstocks.</title>
        <authorList>
            <person name="Palmer W."/>
            <person name="Jacygrad E."/>
            <person name="Sagayaradj S."/>
            <person name="Cavanaugh K."/>
            <person name="Han R."/>
            <person name="Bertier L."/>
            <person name="Beede B."/>
            <person name="Kafkas S."/>
            <person name="Golino D."/>
            <person name="Preece J."/>
            <person name="Michelmore R."/>
        </authorList>
    </citation>
    <scope>NUCLEOTIDE SEQUENCE [LARGE SCALE GENOMIC DNA]</scope>
</reference>
<dbReference type="Proteomes" id="UP001163603">
    <property type="component" value="Chromosome 6"/>
</dbReference>
<name>A0ACC0YKC3_9ROSI</name>